<name>A0A1S1N4C1_9GAMM</name>
<gene>
    <name evidence="2" type="ORF">BIW53_15685</name>
</gene>
<evidence type="ECO:0000313" key="2">
    <source>
        <dbReference type="EMBL" id="OHU94509.1"/>
    </source>
</evidence>
<keyword evidence="2" id="KW-0645">Protease</keyword>
<comment type="caution">
    <text evidence="2">The sequence shown here is derived from an EMBL/GenBank/DDBJ whole genome shotgun (WGS) entry which is preliminary data.</text>
</comment>
<dbReference type="AlphaFoldDB" id="A0A1S1N4C1"/>
<sequence length="150" mass="16614">MAFVLDNLAQSLIIVGILALVIEVAVLGFATFVLLFLGLSLIFSGTMMYAGLLSEDWLSALWVNAVLTFVLALILWKPLLRLQQSSSEKALGSDFADIDFVLEADLNAEHKQYHSYSGIQWQLKSEQPISKGTRVKVVKKEVGVMWVKAI</sequence>
<evidence type="ECO:0000256" key="1">
    <source>
        <dbReference type="SAM" id="Phobius"/>
    </source>
</evidence>
<dbReference type="OrthoDB" id="7863671at2"/>
<dbReference type="RefSeq" id="WP_070992977.1">
    <property type="nucleotide sequence ID" value="NZ_CBCSHD010000010.1"/>
</dbReference>
<reference evidence="2 3" key="1">
    <citation type="submission" date="2016-10" db="EMBL/GenBank/DDBJ databases">
        <title>Pseudoalteromonas amylolytica sp. nov., isolated from the surface seawater.</title>
        <authorList>
            <person name="Wu Y.-H."/>
            <person name="Cheng H."/>
            <person name="Jin X.-B."/>
            <person name="Wang C.-S."/>
            <person name="Xu X.-W."/>
        </authorList>
    </citation>
    <scope>NUCLEOTIDE SEQUENCE [LARGE SCALE GENOMIC DNA]</scope>
    <source>
        <strain evidence="2 3">JCM 12483</strain>
    </source>
</reference>
<keyword evidence="1" id="KW-0472">Membrane</keyword>
<dbReference type="GO" id="GO:0006508">
    <property type="term" value="P:proteolysis"/>
    <property type="evidence" value="ECO:0007669"/>
    <property type="project" value="UniProtKB-KW"/>
</dbReference>
<organism evidence="2 3">
    <name type="scientific">Pseudoalteromonas byunsanensis</name>
    <dbReference type="NCBI Taxonomy" id="327939"/>
    <lineage>
        <taxon>Bacteria</taxon>
        <taxon>Pseudomonadati</taxon>
        <taxon>Pseudomonadota</taxon>
        <taxon>Gammaproteobacteria</taxon>
        <taxon>Alteromonadales</taxon>
        <taxon>Pseudoalteromonadaceae</taxon>
        <taxon>Pseudoalteromonas</taxon>
    </lineage>
</organism>
<keyword evidence="3" id="KW-1185">Reference proteome</keyword>
<dbReference type="STRING" id="327939.BIW53_15685"/>
<dbReference type="GO" id="GO:0008233">
    <property type="term" value="F:peptidase activity"/>
    <property type="evidence" value="ECO:0007669"/>
    <property type="project" value="UniProtKB-KW"/>
</dbReference>
<feature type="transmembrane region" description="Helical" evidence="1">
    <location>
        <begin position="57"/>
        <end position="76"/>
    </location>
</feature>
<dbReference type="EMBL" id="MNAN01000034">
    <property type="protein sequence ID" value="OHU94509.1"/>
    <property type="molecule type" value="Genomic_DNA"/>
</dbReference>
<proteinExistence type="predicted"/>
<accession>A0A1S1N4C1</accession>
<evidence type="ECO:0000313" key="3">
    <source>
        <dbReference type="Proteomes" id="UP000180253"/>
    </source>
</evidence>
<keyword evidence="1" id="KW-0812">Transmembrane</keyword>
<protein>
    <submittedName>
        <fullName evidence="2">Activity regulator of membrane protease YbbK</fullName>
    </submittedName>
</protein>
<keyword evidence="2" id="KW-0378">Hydrolase</keyword>
<keyword evidence="1" id="KW-1133">Transmembrane helix</keyword>
<feature type="transmembrane region" description="Helical" evidence="1">
    <location>
        <begin position="12"/>
        <end position="37"/>
    </location>
</feature>
<dbReference type="Proteomes" id="UP000180253">
    <property type="component" value="Unassembled WGS sequence"/>
</dbReference>